<gene>
    <name evidence="1" type="ORF">BsIDN1_63290</name>
</gene>
<evidence type="ECO:0000313" key="2">
    <source>
        <dbReference type="Proteomes" id="UP000464658"/>
    </source>
</evidence>
<dbReference type="Proteomes" id="UP000464658">
    <property type="component" value="Chromosome"/>
</dbReference>
<evidence type="ECO:0000313" key="1">
    <source>
        <dbReference type="EMBL" id="BBP92711.1"/>
    </source>
</evidence>
<name>A0A5S9MIC9_BACIA</name>
<accession>A0A5S9MIC9</accession>
<dbReference type="AlphaFoldDB" id="A0A5S9MIC9"/>
<sequence length="71" mass="8309">MQQRRSFPIISEKKSGGVVRYGFYQTEVKPRPLIHLPELADSMMQALEEGKREDALALFDAFELEGRRFHR</sequence>
<reference evidence="1 2" key="1">
    <citation type="submission" date="2019-12" db="EMBL/GenBank/DDBJ databases">
        <title>Full genome sequence of a Bacillus safensis strain isolated from commercially available natto in Indonesia.</title>
        <authorList>
            <person name="Yoshida M."/>
            <person name="Uomi M."/>
            <person name="Waturangi D."/>
            <person name="Ekaputri J.J."/>
            <person name="Setiamarga D.H.E."/>
        </authorList>
    </citation>
    <scope>NUCLEOTIDE SEQUENCE [LARGE SCALE GENOMIC DNA]</scope>
    <source>
        <strain evidence="1 2">IDN1</strain>
    </source>
</reference>
<dbReference type="EMBL" id="AP021906">
    <property type="protein sequence ID" value="BBP92711.1"/>
    <property type="molecule type" value="Genomic_DNA"/>
</dbReference>
<organism evidence="1 2">
    <name type="scientific">Bacillus safensis</name>
    <dbReference type="NCBI Taxonomy" id="561879"/>
    <lineage>
        <taxon>Bacteria</taxon>
        <taxon>Bacillati</taxon>
        <taxon>Bacillota</taxon>
        <taxon>Bacilli</taxon>
        <taxon>Bacillales</taxon>
        <taxon>Bacillaceae</taxon>
        <taxon>Bacillus</taxon>
    </lineage>
</organism>
<proteinExistence type="predicted"/>
<protein>
    <submittedName>
        <fullName evidence="1">Uncharacterized protein</fullName>
    </submittedName>
</protein>